<dbReference type="Proteomes" id="UP000765509">
    <property type="component" value="Unassembled WGS sequence"/>
</dbReference>
<feature type="compositionally biased region" description="Polar residues" evidence="1">
    <location>
        <begin position="45"/>
        <end position="59"/>
    </location>
</feature>
<gene>
    <name evidence="2" type="ORF">O181_078723</name>
</gene>
<evidence type="ECO:0000313" key="2">
    <source>
        <dbReference type="EMBL" id="MBW0539008.1"/>
    </source>
</evidence>
<proteinExistence type="predicted"/>
<accession>A0A9Q3FJH9</accession>
<reference evidence="2" key="1">
    <citation type="submission" date="2021-03" db="EMBL/GenBank/DDBJ databases">
        <title>Draft genome sequence of rust myrtle Austropuccinia psidii MF-1, a brazilian biotype.</title>
        <authorList>
            <person name="Quecine M.C."/>
            <person name="Pachon D.M.R."/>
            <person name="Bonatelli M.L."/>
            <person name="Correr F.H."/>
            <person name="Franceschini L.M."/>
            <person name="Leite T.F."/>
            <person name="Margarido G.R.A."/>
            <person name="Almeida C.A."/>
            <person name="Ferrarezi J.A."/>
            <person name="Labate C.A."/>
        </authorList>
    </citation>
    <scope>NUCLEOTIDE SEQUENCE</scope>
    <source>
        <strain evidence="2">MF-1</strain>
    </source>
</reference>
<evidence type="ECO:0000256" key="1">
    <source>
        <dbReference type="SAM" id="MobiDB-lite"/>
    </source>
</evidence>
<comment type="caution">
    <text evidence="2">The sequence shown here is derived from an EMBL/GenBank/DDBJ whole genome shotgun (WGS) entry which is preliminary data.</text>
</comment>
<dbReference type="AlphaFoldDB" id="A0A9Q3FJH9"/>
<name>A0A9Q3FJH9_9BASI</name>
<sequence length="88" mass="9479">METPELQQGYLPKLQKSSGGTYCNSKPQGGILTPPLDHKWGTLQKLWTSSRGTDRNSGPQAGLLKKTPDLKEGTHCSSRPPKGVFTAG</sequence>
<dbReference type="EMBL" id="AVOT02043597">
    <property type="protein sequence ID" value="MBW0539008.1"/>
    <property type="molecule type" value="Genomic_DNA"/>
</dbReference>
<protein>
    <submittedName>
        <fullName evidence="2">Uncharacterized protein</fullName>
    </submittedName>
</protein>
<evidence type="ECO:0000313" key="3">
    <source>
        <dbReference type="Proteomes" id="UP000765509"/>
    </source>
</evidence>
<feature type="compositionally biased region" description="Polar residues" evidence="1">
    <location>
        <begin position="15"/>
        <end position="27"/>
    </location>
</feature>
<feature type="region of interest" description="Disordered" evidence="1">
    <location>
        <begin position="1"/>
        <end position="88"/>
    </location>
</feature>
<keyword evidence="3" id="KW-1185">Reference proteome</keyword>
<organism evidence="2 3">
    <name type="scientific">Austropuccinia psidii MF-1</name>
    <dbReference type="NCBI Taxonomy" id="1389203"/>
    <lineage>
        <taxon>Eukaryota</taxon>
        <taxon>Fungi</taxon>
        <taxon>Dikarya</taxon>
        <taxon>Basidiomycota</taxon>
        <taxon>Pucciniomycotina</taxon>
        <taxon>Pucciniomycetes</taxon>
        <taxon>Pucciniales</taxon>
        <taxon>Sphaerophragmiaceae</taxon>
        <taxon>Austropuccinia</taxon>
    </lineage>
</organism>